<gene>
    <name evidence="1" type="ORF">SAY86_003218</name>
</gene>
<keyword evidence="2" id="KW-1185">Reference proteome</keyword>
<protein>
    <submittedName>
        <fullName evidence="1">Uncharacterized protein</fullName>
    </submittedName>
</protein>
<dbReference type="Proteomes" id="UP001346149">
    <property type="component" value="Unassembled WGS sequence"/>
</dbReference>
<dbReference type="AlphaFoldDB" id="A0AAN7RMK2"/>
<organism evidence="1 2">
    <name type="scientific">Trapa natans</name>
    <name type="common">Water chestnut</name>
    <dbReference type="NCBI Taxonomy" id="22666"/>
    <lineage>
        <taxon>Eukaryota</taxon>
        <taxon>Viridiplantae</taxon>
        <taxon>Streptophyta</taxon>
        <taxon>Embryophyta</taxon>
        <taxon>Tracheophyta</taxon>
        <taxon>Spermatophyta</taxon>
        <taxon>Magnoliopsida</taxon>
        <taxon>eudicotyledons</taxon>
        <taxon>Gunneridae</taxon>
        <taxon>Pentapetalae</taxon>
        <taxon>rosids</taxon>
        <taxon>malvids</taxon>
        <taxon>Myrtales</taxon>
        <taxon>Lythraceae</taxon>
        <taxon>Trapa</taxon>
    </lineage>
</organism>
<evidence type="ECO:0000313" key="1">
    <source>
        <dbReference type="EMBL" id="KAK4803401.1"/>
    </source>
</evidence>
<name>A0AAN7RMK2_TRANT</name>
<sequence>MAQWCASGAGGVAAECDRSRQRSRWSEGSFAVTNKKVKIKIWVCNTATCLYATLNGRPTRVDRKIKFQPLSWIESCVLPDKAKSEIAAAVVAAVVAEEALEGGLVLLTLFPL</sequence>
<comment type="caution">
    <text evidence="1">The sequence shown here is derived from an EMBL/GenBank/DDBJ whole genome shotgun (WGS) entry which is preliminary data.</text>
</comment>
<dbReference type="EMBL" id="JAXQNO010000001">
    <property type="protein sequence ID" value="KAK4803401.1"/>
    <property type="molecule type" value="Genomic_DNA"/>
</dbReference>
<accession>A0AAN7RMK2</accession>
<proteinExistence type="predicted"/>
<reference evidence="1 2" key="1">
    <citation type="journal article" date="2023" name="Hortic Res">
        <title>Pangenome of water caltrop reveals structural variations and asymmetric subgenome divergence after allopolyploidization.</title>
        <authorList>
            <person name="Zhang X."/>
            <person name="Chen Y."/>
            <person name="Wang L."/>
            <person name="Yuan Y."/>
            <person name="Fang M."/>
            <person name="Shi L."/>
            <person name="Lu R."/>
            <person name="Comes H.P."/>
            <person name="Ma Y."/>
            <person name="Chen Y."/>
            <person name="Huang G."/>
            <person name="Zhou Y."/>
            <person name="Zheng Z."/>
            <person name="Qiu Y."/>
        </authorList>
    </citation>
    <scope>NUCLEOTIDE SEQUENCE [LARGE SCALE GENOMIC DNA]</scope>
    <source>
        <strain evidence="1">F231</strain>
    </source>
</reference>
<evidence type="ECO:0000313" key="2">
    <source>
        <dbReference type="Proteomes" id="UP001346149"/>
    </source>
</evidence>